<dbReference type="GO" id="GO:0004620">
    <property type="term" value="F:phospholipase activity"/>
    <property type="evidence" value="ECO:0007669"/>
    <property type="project" value="TreeGrafter"/>
</dbReference>
<dbReference type="OrthoDB" id="69269at2759"/>
<sequence length="374" mass="41769">MGLINQYCLLRSLRIMVNWRLTLSFEDGGFRDNTADTTCGHFSLEHLTPPTLQIVRNIISDVMLDIPYYMTPRFHKKMIDAVIREANRVYHLWCINNPGFAHRGRVHIIGHSLGSVMAMDILSNQPTKVHQDRDIANLIPNELPADHLVFDVYNLFLVGSPAGLFLFLNGSSLVPRQGRKNSATEDPDDGILVHVAGRRGTYGCLAVDNVYNIVHPCDPVALCLNATVDVDYAATLKLASVPSASMPWFSTPSFWHSATSMEKVGDKTLEPVNVAELGPSVQQNAHNYTPEEISERKAFELNDNGQIDYMLSGVGGPLEVQYVTMLTAHMSYWSNRDFVRTLVREIGRRPGREGTILSMRAQRKETVPSCSDKA</sequence>
<evidence type="ECO:0000313" key="2">
    <source>
        <dbReference type="EMBL" id="OAQ57370.1"/>
    </source>
</evidence>
<accession>A0A179EWH1</accession>
<dbReference type="GeneID" id="28858934"/>
<dbReference type="Pfam" id="PF02862">
    <property type="entry name" value="DDHD"/>
    <property type="match status" value="2"/>
</dbReference>
<dbReference type="GO" id="GO:0005737">
    <property type="term" value="C:cytoplasm"/>
    <property type="evidence" value="ECO:0007669"/>
    <property type="project" value="TreeGrafter"/>
</dbReference>
<dbReference type="PANTHER" id="PTHR23509:SF6">
    <property type="entry name" value="PHOSPHOLIPASE C1020.13C-RELATED"/>
    <property type="match status" value="1"/>
</dbReference>
<dbReference type="PROSITE" id="PS51043">
    <property type="entry name" value="DDHD"/>
    <property type="match status" value="1"/>
</dbReference>
<evidence type="ECO:0000259" key="1">
    <source>
        <dbReference type="PROSITE" id="PS51043"/>
    </source>
</evidence>
<name>A0A179EWH1_METCM</name>
<proteinExistence type="predicted"/>
<dbReference type="InterPro" id="IPR029058">
    <property type="entry name" value="AB_hydrolase_fold"/>
</dbReference>
<dbReference type="RefSeq" id="XP_018135707.1">
    <property type="nucleotide sequence ID" value="XM_018294940.1"/>
</dbReference>
<gene>
    <name evidence="2" type="ORF">VFPPC_17200</name>
</gene>
<dbReference type="InterPro" id="IPR058055">
    <property type="entry name" value="PA-PLA1"/>
</dbReference>
<dbReference type="KEGG" id="pchm:VFPPC_17200"/>
<dbReference type="EMBL" id="LSBJ02000029">
    <property type="protein sequence ID" value="OAQ57370.1"/>
    <property type="molecule type" value="Genomic_DNA"/>
</dbReference>
<dbReference type="Proteomes" id="UP000078397">
    <property type="component" value="Unassembled WGS sequence"/>
</dbReference>
<dbReference type="STRING" id="1380566.A0A179EWH1"/>
<organism evidence="2 3">
    <name type="scientific">Pochonia chlamydosporia 170</name>
    <dbReference type="NCBI Taxonomy" id="1380566"/>
    <lineage>
        <taxon>Eukaryota</taxon>
        <taxon>Fungi</taxon>
        <taxon>Dikarya</taxon>
        <taxon>Ascomycota</taxon>
        <taxon>Pezizomycotina</taxon>
        <taxon>Sordariomycetes</taxon>
        <taxon>Hypocreomycetidae</taxon>
        <taxon>Hypocreales</taxon>
        <taxon>Clavicipitaceae</taxon>
        <taxon>Pochonia</taxon>
    </lineage>
</organism>
<reference evidence="2 3" key="1">
    <citation type="journal article" date="2016" name="PLoS Pathog.">
        <title>Biosynthesis of antibiotic leucinostatins in bio-control fungus Purpureocillium lilacinum and their inhibition on phytophthora revealed by genome mining.</title>
        <authorList>
            <person name="Wang G."/>
            <person name="Liu Z."/>
            <person name="Lin R."/>
            <person name="Li E."/>
            <person name="Mao Z."/>
            <person name="Ling J."/>
            <person name="Yang Y."/>
            <person name="Yin W.B."/>
            <person name="Xie B."/>
        </authorList>
    </citation>
    <scope>NUCLEOTIDE SEQUENCE [LARGE SCALE GENOMIC DNA]</scope>
    <source>
        <strain evidence="2">170</strain>
    </source>
</reference>
<dbReference type="AlphaFoldDB" id="A0A179EWH1"/>
<dbReference type="GO" id="GO:0046872">
    <property type="term" value="F:metal ion binding"/>
    <property type="evidence" value="ECO:0007669"/>
    <property type="project" value="InterPro"/>
</dbReference>
<feature type="domain" description="DDHD" evidence="1">
    <location>
        <begin position="148"/>
        <end position="348"/>
    </location>
</feature>
<keyword evidence="3" id="KW-1185">Reference proteome</keyword>
<dbReference type="SUPFAM" id="SSF53474">
    <property type="entry name" value="alpha/beta-Hydrolases"/>
    <property type="match status" value="1"/>
</dbReference>
<comment type="caution">
    <text evidence="2">The sequence shown here is derived from an EMBL/GenBank/DDBJ whole genome shotgun (WGS) entry which is preliminary data.</text>
</comment>
<evidence type="ECO:0000313" key="3">
    <source>
        <dbReference type="Proteomes" id="UP000078397"/>
    </source>
</evidence>
<dbReference type="SMART" id="SM01127">
    <property type="entry name" value="DDHD"/>
    <property type="match status" value="1"/>
</dbReference>
<dbReference type="PANTHER" id="PTHR23509">
    <property type="entry name" value="PA-PL1 PHOSPHOLIPASE FAMILY"/>
    <property type="match status" value="1"/>
</dbReference>
<dbReference type="InterPro" id="IPR004177">
    <property type="entry name" value="DDHD_dom"/>
</dbReference>
<protein>
    <submittedName>
        <fullName evidence="2">DDHD domain-containing protein</fullName>
    </submittedName>
</protein>